<reference evidence="8" key="1">
    <citation type="submission" date="2020-06" db="EMBL/GenBank/DDBJ databases">
        <title>Draft genomic sequecing of Geomonas sp. Red745.</title>
        <authorList>
            <person name="Itoh H."/>
            <person name="Xu Z.X."/>
            <person name="Ushijima N."/>
            <person name="Masuda Y."/>
            <person name="Shiratori Y."/>
            <person name="Senoo K."/>
        </authorList>
    </citation>
    <scope>NUCLEOTIDE SEQUENCE [LARGE SCALE GENOMIC DNA]</scope>
    <source>
        <strain evidence="8">Red745</strain>
    </source>
</reference>
<evidence type="ECO:0000256" key="2">
    <source>
        <dbReference type="ARBA" id="ARBA00022692"/>
    </source>
</evidence>
<name>A0A6V8NAV1_9BACT</name>
<dbReference type="InterPro" id="IPR035952">
    <property type="entry name" value="Rhomboid-like_sf"/>
</dbReference>
<keyword evidence="3 5" id="KW-1133">Transmembrane helix</keyword>
<accession>A0A6V8NAV1</accession>
<evidence type="ECO:0000256" key="1">
    <source>
        <dbReference type="ARBA" id="ARBA00004141"/>
    </source>
</evidence>
<keyword evidence="7" id="KW-0378">Hydrolase</keyword>
<evidence type="ECO:0000313" key="8">
    <source>
        <dbReference type="Proteomes" id="UP000587586"/>
    </source>
</evidence>
<dbReference type="Pfam" id="PF01694">
    <property type="entry name" value="Rhomboid"/>
    <property type="match status" value="1"/>
</dbReference>
<feature type="domain" description="Peptidase S54 rhomboid" evidence="6">
    <location>
        <begin position="157"/>
        <end position="292"/>
    </location>
</feature>
<proteinExistence type="predicted"/>
<feature type="transmembrane region" description="Helical" evidence="5">
    <location>
        <begin position="172"/>
        <end position="190"/>
    </location>
</feature>
<dbReference type="InterPro" id="IPR050925">
    <property type="entry name" value="Rhomboid_protease_S54"/>
</dbReference>
<dbReference type="PANTHER" id="PTHR43731:SF26">
    <property type="entry name" value="RHOMBOID-LIKE PROTEIN 10, CHLOROPLASTIC"/>
    <property type="match status" value="1"/>
</dbReference>
<keyword evidence="4 5" id="KW-0472">Membrane</keyword>
<evidence type="ECO:0000256" key="4">
    <source>
        <dbReference type="ARBA" id="ARBA00023136"/>
    </source>
</evidence>
<evidence type="ECO:0000259" key="6">
    <source>
        <dbReference type="Pfam" id="PF01694"/>
    </source>
</evidence>
<dbReference type="GO" id="GO:0004252">
    <property type="term" value="F:serine-type endopeptidase activity"/>
    <property type="evidence" value="ECO:0007669"/>
    <property type="project" value="InterPro"/>
</dbReference>
<sequence length="331" mass="36588">MTSDEVSAILPAMEQVPEPDITETPEQDWVSVPAYSVDGSTGRLTQRKAQLWALVLESRFLEARILPVEYGWRVQVLRPDLDTATEELRRFVKENRDWPPLLPPVRPMRENTLPTLSVLLLVATFHNLTRLDLTVLGRHPVDWVEIGSAQVHRILDGEWWRLATSLTLHADWLHLLSNLSIGGLFIVYLCRDLGSGLAWSLLLAAGMLGNLLNAWVQLPSHASIGGSTAVFAAVGSLGAIAMMRYRHHLRRRWPVPVAAALALLVLLGSEGKQTDLGAHFFGFLSGLVLGWLTELLVGIYGRPGRLTNAVLCLASSAAILFSWWSALTFAD</sequence>
<dbReference type="GO" id="GO:0016020">
    <property type="term" value="C:membrane"/>
    <property type="evidence" value="ECO:0007669"/>
    <property type="project" value="UniProtKB-SubCell"/>
</dbReference>
<dbReference type="GO" id="GO:0006508">
    <property type="term" value="P:proteolysis"/>
    <property type="evidence" value="ECO:0007669"/>
    <property type="project" value="UniProtKB-KW"/>
</dbReference>
<dbReference type="Proteomes" id="UP000587586">
    <property type="component" value="Unassembled WGS sequence"/>
</dbReference>
<evidence type="ECO:0000256" key="3">
    <source>
        <dbReference type="ARBA" id="ARBA00022989"/>
    </source>
</evidence>
<dbReference type="AlphaFoldDB" id="A0A6V8NAV1"/>
<organism evidence="7 8">
    <name type="scientific">Geomonas limicola</name>
    <dbReference type="NCBI Taxonomy" id="2740186"/>
    <lineage>
        <taxon>Bacteria</taxon>
        <taxon>Pseudomonadati</taxon>
        <taxon>Thermodesulfobacteriota</taxon>
        <taxon>Desulfuromonadia</taxon>
        <taxon>Geobacterales</taxon>
        <taxon>Geobacteraceae</taxon>
        <taxon>Geomonas</taxon>
    </lineage>
</organism>
<feature type="transmembrane region" description="Helical" evidence="5">
    <location>
        <begin position="276"/>
        <end position="297"/>
    </location>
</feature>
<dbReference type="SUPFAM" id="SSF144091">
    <property type="entry name" value="Rhomboid-like"/>
    <property type="match status" value="1"/>
</dbReference>
<evidence type="ECO:0000313" key="7">
    <source>
        <dbReference type="EMBL" id="GFO69745.1"/>
    </source>
</evidence>
<keyword evidence="7" id="KW-0645">Protease</keyword>
<feature type="transmembrane region" description="Helical" evidence="5">
    <location>
        <begin position="253"/>
        <end position="270"/>
    </location>
</feature>
<dbReference type="EMBL" id="BLXZ01000007">
    <property type="protein sequence ID" value="GFO69745.1"/>
    <property type="molecule type" value="Genomic_DNA"/>
</dbReference>
<protein>
    <submittedName>
        <fullName evidence="7">Rhomboid family intramembrane serine protease</fullName>
    </submittedName>
</protein>
<keyword evidence="8" id="KW-1185">Reference proteome</keyword>
<dbReference type="PANTHER" id="PTHR43731">
    <property type="entry name" value="RHOMBOID PROTEASE"/>
    <property type="match status" value="1"/>
</dbReference>
<dbReference type="Gene3D" id="1.20.1540.10">
    <property type="entry name" value="Rhomboid-like"/>
    <property type="match status" value="1"/>
</dbReference>
<comment type="subcellular location">
    <subcellularLocation>
        <location evidence="1">Membrane</location>
        <topology evidence="1">Multi-pass membrane protein</topology>
    </subcellularLocation>
</comment>
<feature type="transmembrane region" description="Helical" evidence="5">
    <location>
        <begin position="222"/>
        <end position="241"/>
    </location>
</feature>
<dbReference type="InterPro" id="IPR022764">
    <property type="entry name" value="Peptidase_S54_rhomboid_dom"/>
</dbReference>
<feature type="transmembrane region" description="Helical" evidence="5">
    <location>
        <begin position="197"/>
        <end position="216"/>
    </location>
</feature>
<evidence type="ECO:0000256" key="5">
    <source>
        <dbReference type="SAM" id="Phobius"/>
    </source>
</evidence>
<comment type="caution">
    <text evidence="7">The sequence shown here is derived from an EMBL/GenBank/DDBJ whole genome shotgun (WGS) entry which is preliminary data.</text>
</comment>
<feature type="transmembrane region" description="Helical" evidence="5">
    <location>
        <begin position="309"/>
        <end position="330"/>
    </location>
</feature>
<keyword evidence="2 5" id="KW-0812">Transmembrane</keyword>
<gene>
    <name evidence="7" type="ORF">GMLC_33240</name>
</gene>